<organism evidence="4 5">
    <name type="scientific">Chitinophaga parva</name>
    <dbReference type="NCBI Taxonomy" id="2169414"/>
    <lineage>
        <taxon>Bacteria</taxon>
        <taxon>Pseudomonadati</taxon>
        <taxon>Bacteroidota</taxon>
        <taxon>Chitinophagia</taxon>
        <taxon>Chitinophagales</taxon>
        <taxon>Chitinophagaceae</taxon>
        <taxon>Chitinophaga</taxon>
    </lineage>
</organism>
<comment type="caution">
    <text evidence="4">The sequence shown here is derived from an EMBL/GenBank/DDBJ whole genome shotgun (WGS) entry which is preliminary data.</text>
</comment>
<dbReference type="PIRSF" id="PIRSF018266">
    <property type="entry name" value="FecR"/>
    <property type="match status" value="1"/>
</dbReference>
<feature type="domain" description="FecR protein" evidence="2">
    <location>
        <begin position="149"/>
        <end position="231"/>
    </location>
</feature>
<keyword evidence="5" id="KW-1185">Reference proteome</keyword>
<dbReference type="OrthoDB" id="645173at2"/>
<name>A0A2T7BPU5_9BACT</name>
<evidence type="ECO:0000313" key="4">
    <source>
        <dbReference type="EMBL" id="PUZ29693.1"/>
    </source>
</evidence>
<dbReference type="Proteomes" id="UP000244450">
    <property type="component" value="Unassembled WGS sequence"/>
</dbReference>
<accession>A0A2T7BPU5</accession>
<sequence length="359" mass="39842">MEQFDEALWSYVRDDRFIRWVLAPNDADERYWATWVASHPGQAPLLEKARTLVLELHTSQQPAIPHTTLEAFYQRLNHALREDTAAAPVITYSRSRYLLRWTAGVAAAVALFIGGYTFRVRHTPAATGGVVAAVKNLTRMNNSRENQMAYLVDGSSVVLQSGASIEHPAFLQQDRREVHLKGNAFFEVAKDPSRPFTVYTDHLVIRVLGTSFGVSTAANGNTEVIVRTGKISVYRPGNLQQPLCVLKARDRVRYDVAHNSFRADAVSRNEPGLLEQPVVPANTFTFEDAPVLDILAAMERAYGIPIHADEKAFAHCTLTTSLQAETFEDKLRIICTAINATYKISDGQVTMALEGKPCG</sequence>
<dbReference type="PANTHER" id="PTHR30273:SF2">
    <property type="entry name" value="PROTEIN FECR"/>
    <property type="match status" value="1"/>
</dbReference>
<dbReference type="RefSeq" id="WP_108686330.1">
    <property type="nucleotide sequence ID" value="NZ_QCYK01000001.1"/>
</dbReference>
<evidence type="ECO:0000259" key="3">
    <source>
        <dbReference type="Pfam" id="PF16344"/>
    </source>
</evidence>
<gene>
    <name evidence="4" type="ORF">DCC81_09710</name>
</gene>
<dbReference type="InterPro" id="IPR006860">
    <property type="entry name" value="FecR"/>
</dbReference>
<feature type="transmembrane region" description="Helical" evidence="1">
    <location>
        <begin position="98"/>
        <end position="118"/>
    </location>
</feature>
<keyword evidence="1" id="KW-0472">Membrane</keyword>
<keyword evidence="1" id="KW-1133">Transmembrane helix</keyword>
<protein>
    <recommendedName>
        <fullName evidence="6">FecR protein domain-containing protein</fullName>
    </recommendedName>
</protein>
<dbReference type="GO" id="GO:0016989">
    <property type="term" value="F:sigma factor antagonist activity"/>
    <property type="evidence" value="ECO:0007669"/>
    <property type="project" value="TreeGrafter"/>
</dbReference>
<evidence type="ECO:0000259" key="2">
    <source>
        <dbReference type="Pfam" id="PF04773"/>
    </source>
</evidence>
<dbReference type="Gene3D" id="3.55.50.30">
    <property type="match status" value="1"/>
</dbReference>
<dbReference type="Gene3D" id="2.60.120.1440">
    <property type="match status" value="1"/>
</dbReference>
<dbReference type="EMBL" id="QCYK01000001">
    <property type="protein sequence ID" value="PUZ29693.1"/>
    <property type="molecule type" value="Genomic_DNA"/>
</dbReference>
<keyword evidence="1" id="KW-0812">Transmembrane</keyword>
<dbReference type="Pfam" id="PF16344">
    <property type="entry name" value="FecR_C"/>
    <property type="match status" value="1"/>
</dbReference>
<dbReference type="InterPro" id="IPR032508">
    <property type="entry name" value="FecR_C"/>
</dbReference>
<evidence type="ECO:0008006" key="6">
    <source>
        <dbReference type="Google" id="ProtNLM"/>
    </source>
</evidence>
<evidence type="ECO:0000313" key="5">
    <source>
        <dbReference type="Proteomes" id="UP000244450"/>
    </source>
</evidence>
<dbReference type="InterPro" id="IPR012373">
    <property type="entry name" value="Ferrdict_sens_TM"/>
</dbReference>
<feature type="domain" description="Protein FecR C-terminal" evidence="3">
    <location>
        <begin position="284"/>
        <end position="350"/>
    </location>
</feature>
<reference evidence="4 5" key="1">
    <citation type="submission" date="2018-04" db="EMBL/GenBank/DDBJ databases">
        <title>Chitinophaga fuyangensis sp. nov., isolated from soil in a chemical factory.</title>
        <authorList>
            <person name="Chen K."/>
        </authorList>
    </citation>
    <scope>NUCLEOTIDE SEQUENCE [LARGE SCALE GENOMIC DNA]</scope>
    <source>
        <strain evidence="4 5">LY-1</strain>
    </source>
</reference>
<proteinExistence type="predicted"/>
<dbReference type="PANTHER" id="PTHR30273">
    <property type="entry name" value="PERIPLASMIC SIGNAL SENSOR AND SIGMA FACTOR ACTIVATOR FECR-RELATED"/>
    <property type="match status" value="1"/>
</dbReference>
<evidence type="ECO:0000256" key="1">
    <source>
        <dbReference type="SAM" id="Phobius"/>
    </source>
</evidence>
<dbReference type="AlphaFoldDB" id="A0A2T7BPU5"/>
<dbReference type="Pfam" id="PF04773">
    <property type="entry name" value="FecR"/>
    <property type="match status" value="1"/>
</dbReference>